<dbReference type="InterPro" id="IPR007149">
    <property type="entry name" value="Leo1"/>
</dbReference>
<feature type="compositionally biased region" description="Basic and acidic residues" evidence="1">
    <location>
        <begin position="418"/>
        <end position="429"/>
    </location>
</feature>
<evidence type="ECO:0000313" key="2">
    <source>
        <dbReference type="EMBL" id="CAD9823046.1"/>
    </source>
</evidence>
<feature type="compositionally biased region" description="Acidic residues" evidence="1">
    <location>
        <begin position="24"/>
        <end position="33"/>
    </location>
</feature>
<organism evidence="2">
    <name type="scientific">Attheya septentrionalis</name>
    <dbReference type="NCBI Taxonomy" id="420275"/>
    <lineage>
        <taxon>Eukaryota</taxon>
        <taxon>Sar</taxon>
        <taxon>Stramenopiles</taxon>
        <taxon>Ochrophyta</taxon>
        <taxon>Bacillariophyta</taxon>
        <taxon>Coscinodiscophyceae</taxon>
        <taxon>Chaetocerotophycidae</taxon>
        <taxon>Chaetocerotales</taxon>
        <taxon>Attheyaceae</taxon>
        <taxon>Attheya</taxon>
    </lineage>
</organism>
<proteinExistence type="predicted"/>
<dbReference type="PANTHER" id="PTHR23146">
    <property type="entry name" value="LEO1 PROTEIN"/>
    <property type="match status" value="1"/>
</dbReference>
<accession>A0A7S2XRE6</accession>
<dbReference type="PANTHER" id="PTHR23146:SF0">
    <property type="entry name" value="RNA POLYMERASE-ASSOCIATED PROTEIN LEO1"/>
    <property type="match status" value="1"/>
</dbReference>
<feature type="compositionally biased region" description="Basic and acidic residues" evidence="1">
    <location>
        <begin position="342"/>
        <end position="372"/>
    </location>
</feature>
<evidence type="ECO:0008006" key="3">
    <source>
        <dbReference type="Google" id="ProtNLM"/>
    </source>
</evidence>
<feature type="compositionally biased region" description="Basic residues" evidence="1">
    <location>
        <begin position="455"/>
        <end position="466"/>
    </location>
</feature>
<sequence length="523" mass="58676">MSDQEKDEETKQGAGGTTMKDLFADDSSDDSSVEDPNNQTMMVDDDDDNNNEEKEESKQLEIEYSENDEDVEFDDADAGITGASKPANGKSTGRSSSRSSNSSNNYNNNSNSNSNSNLYQTTLEEFQEDAEDGTGTASGAELLTRKPNVPKEPRRLEVLDMPRPEATRAHKTTLHMTKLPNLVGINPEPFDPDTFDADLEETEYRGNVHNMIRWRYKRSQDDGTMLRDPQTNKLQRESNSRFVRWSDGSVTLHVGNEVFEVDEHDSSTKNGFAGINGYLYLSQKAHTMGGGEGDNHDKTPAGTVLECMGPISSKMIPRPSSLKSEAHKNLTLAVRQRNMKKARIEEHVTQVDPEKEKLERIKNKDDLLKQEARGVSGRRGAGRRSGEYNNGNSNSNNRRPGMNRRYLESNEDENYDNIDIRQLKRRSQEDEYLDYGEDSGEDADSGDEAWENRKKAGFKKGSRRPVRGKDNNAATTTTATDDFDDDEEEAMFGDDSSDDEDNKISSSRGKKRNHNAVVDDDDD</sequence>
<dbReference type="GO" id="GO:0016593">
    <property type="term" value="C:Cdc73/Paf1 complex"/>
    <property type="evidence" value="ECO:0007669"/>
    <property type="project" value="InterPro"/>
</dbReference>
<feature type="region of interest" description="Disordered" evidence="1">
    <location>
        <begin position="1"/>
        <end position="155"/>
    </location>
</feature>
<protein>
    <recommendedName>
        <fullName evidence="3">RNA polymerase-associated protein LEO1</fullName>
    </recommendedName>
</protein>
<dbReference type="GO" id="GO:1990269">
    <property type="term" value="F:RNA polymerase II C-terminal domain phosphoserine binding"/>
    <property type="evidence" value="ECO:0007669"/>
    <property type="project" value="TreeGrafter"/>
</dbReference>
<feature type="compositionally biased region" description="Basic and acidic residues" evidence="1">
    <location>
        <begin position="51"/>
        <end position="61"/>
    </location>
</feature>
<dbReference type="GO" id="GO:0032968">
    <property type="term" value="P:positive regulation of transcription elongation by RNA polymerase II"/>
    <property type="evidence" value="ECO:0007669"/>
    <property type="project" value="TreeGrafter"/>
</dbReference>
<evidence type="ECO:0000256" key="1">
    <source>
        <dbReference type="SAM" id="MobiDB-lite"/>
    </source>
</evidence>
<name>A0A7S2XRE6_9STRA</name>
<gene>
    <name evidence="2" type="ORF">ASEP1449_LOCUS14880</name>
</gene>
<dbReference type="Pfam" id="PF04004">
    <property type="entry name" value="Leo1"/>
    <property type="match status" value="1"/>
</dbReference>
<feature type="compositionally biased region" description="Acidic residues" evidence="1">
    <location>
        <begin position="63"/>
        <end position="77"/>
    </location>
</feature>
<reference evidence="2" key="1">
    <citation type="submission" date="2021-01" db="EMBL/GenBank/DDBJ databases">
        <authorList>
            <person name="Corre E."/>
            <person name="Pelletier E."/>
            <person name="Niang G."/>
            <person name="Scheremetjew M."/>
            <person name="Finn R."/>
            <person name="Kale V."/>
            <person name="Holt S."/>
            <person name="Cochrane G."/>
            <person name="Meng A."/>
            <person name="Brown T."/>
            <person name="Cohen L."/>
        </authorList>
    </citation>
    <scope>NUCLEOTIDE SEQUENCE</scope>
    <source>
        <strain evidence="2">CCMP2084</strain>
    </source>
</reference>
<feature type="region of interest" description="Disordered" evidence="1">
    <location>
        <begin position="341"/>
        <end position="523"/>
    </location>
</feature>
<feature type="compositionally biased region" description="Low complexity" evidence="1">
    <location>
        <begin position="95"/>
        <end position="117"/>
    </location>
</feature>
<dbReference type="EMBL" id="HBHQ01022016">
    <property type="protein sequence ID" value="CAD9823046.1"/>
    <property type="molecule type" value="Transcribed_RNA"/>
</dbReference>
<feature type="compositionally biased region" description="Acidic residues" evidence="1">
    <location>
        <begin position="430"/>
        <end position="449"/>
    </location>
</feature>
<feature type="compositionally biased region" description="Low complexity" evidence="1">
    <location>
        <begin position="387"/>
        <end position="404"/>
    </location>
</feature>
<dbReference type="GO" id="GO:0006368">
    <property type="term" value="P:transcription elongation by RNA polymerase II"/>
    <property type="evidence" value="ECO:0007669"/>
    <property type="project" value="InterPro"/>
</dbReference>
<feature type="compositionally biased region" description="Acidic residues" evidence="1">
    <location>
        <begin position="481"/>
        <end position="501"/>
    </location>
</feature>
<dbReference type="AlphaFoldDB" id="A0A7S2XRE6"/>